<evidence type="ECO:0000256" key="2">
    <source>
        <dbReference type="ARBA" id="ARBA00005297"/>
    </source>
</evidence>
<organism evidence="7 8">
    <name type="scientific">Anabaena azotica FACHB-119</name>
    <dbReference type="NCBI Taxonomy" id="947527"/>
    <lineage>
        <taxon>Bacteria</taxon>
        <taxon>Bacillati</taxon>
        <taxon>Cyanobacteriota</taxon>
        <taxon>Cyanophyceae</taxon>
        <taxon>Nostocales</taxon>
        <taxon>Nostocaceae</taxon>
        <taxon>Anabaena</taxon>
        <taxon>Anabaena azotica</taxon>
    </lineage>
</organism>
<gene>
    <name evidence="5" type="primary">menF</name>
    <name evidence="7" type="ORF">H6G83_28715</name>
</gene>
<comment type="pathway">
    <text evidence="5">Quinol/quinone metabolism; 1,4-dihydroxy-2-naphthoate biosynthesis; 1,4-dihydroxy-2-naphthoate from chorismate: step 1/7.</text>
</comment>
<reference evidence="7 8" key="1">
    <citation type="journal article" date="2020" name="ISME J.">
        <title>Comparative genomics reveals insights into cyanobacterial evolution and habitat adaptation.</title>
        <authorList>
            <person name="Chen M.Y."/>
            <person name="Teng W.K."/>
            <person name="Zhao L."/>
            <person name="Hu C.X."/>
            <person name="Zhou Y.K."/>
            <person name="Han B.P."/>
            <person name="Song L.R."/>
            <person name="Shu W.S."/>
        </authorList>
    </citation>
    <scope>NUCLEOTIDE SEQUENCE [LARGE SCALE GENOMIC DNA]</scope>
    <source>
        <strain evidence="7 8">FACHB-119</strain>
    </source>
</reference>
<proteinExistence type="inferred from homology"/>
<feature type="domain" description="Chorismate-utilising enzyme C-terminal" evidence="6">
    <location>
        <begin position="199"/>
        <end position="451"/>
    </location>
</feature>
<sequence>MYIYNRTTSKYQIQLAKKIKRFFSINSQSSINNKAVRIEVKIDNHIQPLQWLHQQKSISKIYWSDRENQFEIAGVGEADVEFGHKTIEYSQLFAKLNSRLSSSYKNLRYYGGISFNQTSKKEPSWQNFGNYRFVLPKFEVYSENNETYLACNFLLKDSLDHHLQLTQLLFELESLVFNQAFHPISLPMLLSRKDFPNASEWQRNIHAALTSFAQGKTTKIVLARKSIFEFSEEIEPLSLLLLLKKSNPNLFHFCFQPSCGNAFIGASPERLYKRVERLLLTEAVAGTRPRSNSLTKDKYLSQELLTSEKDIREHRLVVDTVRGVFNHLCHSLETEKEPVILKLKKVQHLYTSCQGVLLDKFSDADILPKLHPTPAVGGYPKKQALIAINELETFDRGWYAAPVGWIGHNSAEFAVAIRSGLVENNRLSLFSGAGIVQGSKPEDEWQEIENKLGSFMEIIRHSTIPNNVVLSA</sequence>
<dbReference type="SUPFAM" id="SSF56322">
    <property type="entry name" value="ADC synthase"/>
    <property type="match status" value="1"/>
</dbReference>
<feature type="active site" description="Proton donor" evidence="5">
    <location>
        <position position="269"/>
    </location>
</feature>
<dbReference type="PANTHER" id="PTHR47253">
    <property type="match status" value="1"/>
</dbReference>
<comment type="cofactor">
    <cofactor evidence="5">
        <name>Mg(2+)</name>
        <dbReference type="ChEBI" id="CHEBI:18420"/>
    </cofactor>
</comment>
<dbReference type="EMBL" id="JACJSG010000054">
    <property type="protein sequence ID" value="MBD2504547.1"/>
    <property type="molecule type" value="Genomic_DNA"/>
</dbReference>
<feature type="active site" description="Proton acceptor" evidence="5">
    <location>
        <position position="219"/>
    </location>
</feature>
<comment type="catalytic activity">
    <reaction evidence="1 5">
        <text>chorismate = isochorismate</text>
        <dbReference type="Rhea" id="RHEA:18985"/>
        <dbReference type="ChEBI" id="CHEBI:29748"/>
        <dbReference type="ChEBI" id="CHEBI:29780"/>
        <dbReference type="EC" id="5.4.4.2"/>
    </reaction>
</comment>
<accession>A0ABR8DEC1</accession>
<dbReference type="Proteomes" id="UP000661112">
    <property type="component" value="Unassembled WGS sequence"/>
</dbReference>
<keyword evidence="4 5" id="KW-0413">Isomerase</keyword>
<dbReference type="PRINTS" id="PR00095">
    <property type="entry name" value="ANTSNTHASEI"/>
</dbReference>
<evidence type="ECO:0000256" key="3">
    <source>
        <dbReference type="ARBA" id="ARBA00022842"/>
    </source>
</evidence>
<keyword evidence="3 5" id="KW-0460">Magnesium</keyword>
<dbReference type="PANTHER" id="PTHR47253:SF4">
    <property type="entry name" value="ISOCHORISMATE SYNTHASE 2, CHLOROPLASTIC"/>
    <property type="match status" value="1"/>
</dbReference>
<dbReference type="InterPro" id="IPR004561">
    <property type="entry name" value="IsoChor_synthase"/>
</dbReference>
<dbReference type="InterPro" id="IPR034681">
    <property type="entry name" value="MenF"/>
</dbReference>
<evidence type="ECO:0000256" key="4">
    <source>
        <dbReference type="ARBA" id="ARBA00023235"/>
    </source>
</evidence>
<keyword evidence="5" id="KW-0474">Menaquinone biosynthesis</keyword>
<dbReference type="RefSeq" id="WP_190478457.1">
    <property type="nucleotide sequence ID" value="NZ_JACJSG010000054.1"/>
</dbReference>
<evidence type="ECO:0000256" key="1">
    <source>
        <dbReference type="ARBA" id="ARBA00000799"/>
    </source>
</evidence>
<comment type="similarity">
    <text evidence="2 5">Belongs to the isochorismate synthase family.</text>
</comment>
<name>A0ABR8DEC1_9NOST</name>
<dbReference type="GO" id="GO:0008909">
    <property type="term" value="F:isochorismate synthase activity"/>
    <property type="evidence" value="ECO:0007669"/>
    <property type="project" value="UniProtKB-EC"/>
</dbReference>
<dbReference type="EC" id="5.4.4.2" evidence="5"/>
<keyword evidence="5" id="KW-0479">Metal-binding</keyword>
<evidence type="ECO:0000313" key="8">
    <source>
        <dbReference type="Proteomes" id="UP000661112"/>
    </source>
</evidence>
<evidence type="ECO:0000313" key="7">
    <source>
        <dbReference type="EMBL" id="MBD2504547.1"/>
    </source>
</evidence>
<protein>
    <recommendedName>
        <fullName evidence="5">Isochorismate synthase MenF</fullName>
        <ecNumber evidence="5">5.4.4.2</ecNumber>
    </recommendedName>
    <alternativeName>
        <fullName evidence="5">Isochorismate mutase</fullName>
    </alternativeName>
</protein>
<dbReference type="Gene3D" id="3.60.120.10">
    <property type="entry name" value="Anthranilate synthase"/>
    <property type="match status" value="1"/>
</dbReference>
<dbReference type="InterPro" id="IPR005801">
    <property type="entry name" value="ADC_synthase"/>
</dbReference>
<evidence type="ECO:0000259" key="6">
    <source>
        <dbReference type="Pfam" id="PF00425"/>
    </source>
</evidence>
<feature type="binding site" evidence="5">
    <location>
        <position position="313"/>
    </location>
    <ligand>
        <name>Mg(2+)</name>
        <dbReference type="ChEBI" id="CHEBI:18420"/>
    </ligand>
</feature>
<dbReference type="HAMAP" id="MF_01935">
    <property type="entry name" value="MenF"/>
    <property type="match status" value="1"/>
</dbReference>
<dbReference type="InterPro" id="IPR015890">
    <property type="entry name" value="Chorismate_C"/>
</dbReference>
<comment type="pathway">
    <text evidence="5">Quinol/quinone metabolism; menaquinone biosynthesis.</text>
</comment>
<keyword evidence="8" id="KW-1185">Reference proteome</keyword>
<dbReference type="NCBIfam" id="TIGR00543">
    <property type="entry name" value="isochor_syn"/>
    <property type="match status" value="1"/>
</dbReference>
<comment type="caution">
    <text evidence="7">The sequence shown here is derived from an EMBL/GenBank/DDBJ whole genome shotgun (WGS) entry which is preliminary data.</text>
</comment>
<comment type="function">
    <text evidence="5">Catalyzes the conversion of chorismate to isochorismate.</text>
</comment>
<feature type="binding site" evidence="5">
    <location>
        <position position="447"/>
    </location>
    <ligand>
        <name>Mg(2+)</name>
        <dbReference type="ChEBI" id="CHEBI:18420"/>
    </ligand>
</feature>
<dbReference type="InterPro" id="IPR019999">
    <property type="entry name" value="Anth_synth_I-like"/>
</dbReference>
<dbReference type="InterPro" id="IPR044250">
    <property type="entry name" value="MenF-like"/>
</dbReference>
<dbReference type="Pfam" id="PF00425">
    <property type="entry name" value="Chorismate_bind"/>
    <property type="match status" value="1"/>
</dbReference>
<evidence type="ECO:0000256" key="5">
    <source>
        <dbReference type="HAMAP-Rule" id="MF_01935"/>
    </source>
</evidence>